<dbReference type="Proteomes" id="UP000029721">
    <property type="component" value="Unassembled WGS sequence"/>
</dbReference>
<evidence type="ECO:0000256" key="2">
    <source>
        <dbReference type="SAM" id="SignalP"/>
    </source>
</evidence>
<dbReference type="RefSeq" id="WP_035595501.1">
    <property type="nucleotide sequence ID" value="NZ_JOKD01000020.1"/>
</dbReference>
<protein>
    <recommendedName>
        <fullName evidence="3">DUF4124 domain-containing protein</fullName>
    </recommendedName>
</protein>
<feature type="region of interest" description="Disordered" evidence="1">
    <location>
        <begin position="48"/>
        <end position="109"/>
    </location>
</feature>
<feature type="chain" id="PRO_5046894994" description="DUF4124 domain-containing protein" evidence="2">
    <location>
        <begin position="24"/>
        <end position="141"/>
    </location>
</feature>
<proteinExistence type="predicted"/>
<evidence type="ECO:0000313" key="4">
    <source>
        <dbReference type="EMBL" id="KGE78276.1"/>
    </source>
</evidence>
<sequence length="141" mass="15898">MHRVGITTATGAVLALLVTPAAAQVHKCVQPDGSTTYTSAPCETGQAEDIGSISITPGFSPEQRAAMDDLRRQQNQRESDQRQQRIDATGDEVRRIQRQNADPQRCQQARDALQRIGRQDRYMQNQDEFEVRQQIQLYCNP</sequence>
<evidence type="ECO:0000313" key="5">
    <source>
        <dbReference type="Proteomes" id="UP000029721"/>
    </source>
</evidence>
<dbReference type="EMBL" id="JOKD01000020">
    <property type="protein sequence ID" value="KGE78276.1"/>
    <property type="molecule type" value="Genomic_DNA"/>
</dbReference>
<dbReference type="InterPro" id="IPR025392">
    <property type="entry name" value="DUF4124"/>
</dbReference>
<comment type="caution">
    <text evidence="4">The sequence shown here is derived from an EMBL/GenBank/DDBJ whole genome shotgun (WGS) entry which is preliminary data.</text>
</comment>
<feature type="compositionally biased region" description="Polar residues" evidence="1">
    <location>
        <begin position="98"/>
        <end position="107"/>
    </location>
</feature>
<gene>
    <name evidence="4" type="ORF">FP66_04590</name>
</gene>
<organism evidence="4 5">
    <name type="scientific">Halomonas salina</name>
    <dbReference type="NCBI Taxonomy" id="42565"/>
    <lineage>
        <taxon>Bacteria</taxon>
        <taxon>Pseudomonadati</taxon>
        <taxon>Pseudomonadota</taxon>
        <taxon>Gammaproteobacteria</taxon>
        <taxon>Oceanospirillales</taxon>
        <taxon>Halomonadaceae</taxon>
        <taxon>Halomonas</taxon>
    </lineage>
</organism>
<keyword evidence="5" id="KW-1185">Reference proteome</keyword>
<reference evidence="4 5" key="1">
    <citation type="submission" date="2014-06" db="EMBL/GenBank/DDBJ databases">
        <title>Draft genome sequence of an extremely salt tolerant bacteria Halomonas salina/CIFRI 1.</title>
        <authorList>
            <person name="Behera B.D."/>
            <person name="Meena D.K."/>
            <person name="Das P."/>
            <person name="Maharana J."/>
            <person name="Paria P."/>
            <person name="Sharma A.P."/>
            <person name="Shamsudheen K.V."/>
            <person name="Rijit J."/>
            <person name="Dixit V."/>
            <person name="Verma A."/>
            <person name="Scaria V."/>
            <person name="Sivasubbu S."/>
        </authorList>
    </citation>
    <scope>NUCLEOTIDE SEQUENCE [LARGE SCALE GENOMIC DNA]</scope>
    <source>
        <strain evidence="4 5">CIFRI 1</strain>
    </source>
</reference>
<feature type="signal peptide" evidence="2">
    <location>
        <begin position="1"/>
        <end position="23"/>
    </location>
</feature>
<keyword evidence="2" id="KW-0732">Signal</keyword>
<evidence type="ECO:0000256" key="1">
    <source>
        <dbReference type="SAM" id="MobiDB-lite"/>
    </source>
</evidence>
<feature type="compositionally biased region" description="Basic and acidic residues" evidence="1">
    <location>
        <begin position="65"/>
        <end position="85"/>
    </location>
</feature>
<dbReference type="Pfam" id="PF13511">
    <property type="entry name" value="DUF4124"/>
    <property type="match status" value="1"/>
</dbReference>
<feature type="domain" description="DUF4124" evidence="3">
    <location>
        <begin position="13"/>
        <end position="65"/>
    </location>
</feature>
<name>A0ABR4WU81_9GAMM</name>
<evidence type="ECO:0000259" key="3">
    <source>
        <dbReference type="Pfam" id="PF13511"/>
    </source>
</evidence>
<accession>A0ABR4WU81</accession>